<protein>
    <submittedName>
        <fullName evidence="6">Isopenicillin N synthase-like dioxygenase</fullName>
    </submittedName>
</protein>
<comment type="caution">
    <text evidence="6">The sequence shown here is derived from an EMBL/GenBank/DDBJ whole genome shotgun (WGS) entry which is preliminary data.</text>
</comment>
<dbReference type="RefSeq" id="WP_204869685.1">
    <property type="nucleotide sequence ID" value="NZ_JAFBBK010000001.1"/>
</dbReference>
<dbReference type="Pfam" id="PF14226">
    <property type="entry name" value="DIOX_N"/>
    <property type="match status" value="1"/>
</dbReference>
<dbReference type="Pfam" id="PF03171">
    <property type="entry name" value="2OG-FeII_Oxy"/>
    <property type="match status" value="1"/>
</dbReference>
<organism evidence="6 7">
    <name type="scientific">Rhodococcoides corynebacterioides</name>
    <dbReference type="NCBI Taxonomy" id="53972"/>
    <lineage>
        <taxon>Bacteria</taxon>
        <taxon>Bacillati</taxon>
        <taxon>Actinomycetota</taxon>
        <taxon>Actinomycetes</taxon>
        <taxon>Mycobacteriales</taxon>
        <taxon>Nocardiaceae</taxon>
        <taxon>Rhodococcoides</taxon>
    </lineage>
</organism>
<dbReference type="SUPFAM" id="SSF51197">
    <property type="entry name" value="Clavaminate synthase-like"/>
    <property type="match status" value="1"/>
</dbReference>
<dbReference type="InterPro" id="IPR050231">
    <property type="entry name" value="Iron_ascorbate_oxido_reductase"/>
</dbReference>
<feature type="region of interest" description="Disordered" evidence="4">
    <location>
        <begin position="326"/>
        <end position="355"/>
    </location>
</feature>
<comment type="pathway">
    <text evidence="1">Antibiotic biosynthesis.</text>
</comment>
<evidence type="ECO:0000259" key="5">
    <source>
        <dbReference type="PROSITE" id="PS51471"/>
    </source>
</evidence>
<dbReference type="PROSITE" id="PS51471">
    <property type="entry name" value="FE2OG_OXY"/>
    <property type="match status" value="1"/>
</dbReference>
<evidence type="ECO:0000256" key="4">
    <source>
        <dbReference type="SAM" id="MobiDB-lite"/>
    </source>
</evidence>
<gene>
    <name evidence="6" type="ORF">JOE42_003746</name>
</gene>
<keyword evidence="3" id="KW-0408">Iron</keyword>
<keyword evidence="3" id="KW-0479">Metal-binding</keyword>
<accession>A0ABS2KYJ4</accession>
<name>A0ABS2KYJ4_9NOCA</name>
<dbReference type="PANTHER" id="PTHR47990">
    <property type="entry name" value="2-OXOGLUTARATE (2OG) AND FE(II)-DEPENDENT OXYGENASE SUPERFAMILY PROTEIN-RELATED"/>
    <property type="match status" value="1"/>
</dbReference>
<dbReference type="Proteomes" id="UP000703038">
    <property type="component" value="Unassembled WGS sequence"/>
</dbReference>
<dbReference type="InterPro" id="IPR044861">
    <property type="entry name" value="IPNS-like_FE2OG_OXY"/>
</dbReference>
<keyword evidence="3" id="KW-0560">Oxidoreductase</keyword>
<evidence type="ECO:0000256" key="3">
    <source>
        <dbReference type="RuleBase" id="RU003682"/>
    </source>
</evidence>
<evidence type="ECO:0000313" key="7">
    <source>
        <dbReference type="Proteomes" id="UP000703038"/>
    </source>
</evidence>
<sequence length="355" mass="39397">MTTISAFTSVPVIDISGLRSIDSEERAQVVDALRTAARDVGFFYIGGTGLDRTLFEDLLDMSKRFFALPTDEKMRYYIGLSKNHRGYVPTGEEGFDNGAAPDLKEAFDTALEVPADDPDHLGGNPLLGPNVWPEIDGFAEVVSSYYRAIDRLGRELLSAFAIGLGQDPDTFSRHATKPVSQLRMIHYWPDDNAVDAVGIGAHTDMECFTLLKPTAPGLEVMNGAGEWIDVPPIPDTLVVNIGDMLELWTNGQFVATTHRVRKVTDERYSFPFFFALDYDTVVEPLPEFADGGNHEKVVFGDHLYSMTMQSFHYLRERRRRGEIELPSGSYELDPDNPVPLFGQGARHTETAGVPS</sequence>
<dbReference type="InterPro" id="IPR026992">
    <property type="entry name" value="DIOX_N"/>
</dbReference>
<evidence type="ECO:0000313" key="6">
    <source>
        <dbReference type="EMBL" id="MBM7417013.1"/>
    </source>
</evidence>
<dbReference type="PRINTS" id="PR00682">
    <property type="entry name" value="IPNSYNTHASE"/>
</dbReference>
<evidence type="ECO:0000256" key="1">
    <source>
        <dbReference type="ARBA" id="ARBA00004792"/>
    </source>
</evidence>
<dbReference type="InterPro" id="IPR027443">
    <property type="entry name" value="IPNS-like_sf"/>
</dbReference>
<dbReference type="InterPro" id="IPR005123">
    <property type="entry name" value="Oxoglu/Fe-dep_dioxygenase_dom"/>
</dbReference>
<evidence type="ECO:0000256" key="2">
    <source>
        <dbReference type="ARBA" id="ARBA00023194"/>
    </source>
</evidence>
<feature type="domain" description="Fe2OG dioxygenase" evidence="5">
    <location>
        <begin position="178"/>
        <end position="276"/>
    </location>
</feature>
<comment type="similarity">
    <text evidence="3">Belongs to the iron/ascorbate-dependent oxidoreductase family.</text>
</comment>
<dbReference type="Gene3D" id="2.60.120.330">
    <property type="entry name" value="B-lactam Antibiotic, Isopenicillin N Synthase, Chain"/>
    <property type="match status" value="1"/>
</dbReference>
<proteinExistence type="inferred from homology"/>
<dbReference type="EMBL" id="JAFBBK010000001">
    <property type="protein sequence ID" value="MBM7417013.1"/>
    <property type="molecule type" value="Genomic_DNA"/>
</dbReference>
<keyword evidence="2" id="KW-0045">Antibiotic biosynthesis</keyword>
<keyword evidence="7" id="KW-1185">Reference proteome</keyword>
<reference evidence="6 7" key="1">
    <citation type="submission" date="2021-01" db="EMBL/GenBank/DDBJ databases">
        <title>Genomics of switchgrass bacterial isolates.</title>
        <authorList>
            <person name="Shade A."/>
        </authorList>
    </citation>
    <scope>NUCLEOTIDE SEQUENCE [LARGE SCALE GENOMIC DNA]</scope>
    <source>
        <strain evidence="6 7">PvP111</strain>
    </source>
</reference>